<dbReference type="Pfam" id="PF13672">
    <property type="entry name" value="PP2C_2"/>
    <property type="match status" value="1"/>
</dbReference>
<dbReference type="RefSeq" id="WP_086789844.1">
    <property type="nucleotide sequence ID" value="NZ_JAGIOO010000001.1"/>
</dbReference>
<evidence type="ECO:0000313" key="5">
    <source>
        <dbReference type="EMBL" id="MBP2473985.1"/>
    </source>
</evidence>
<evidence type="ECO:0000313" key="6">
    <source>
        <dbReference type="Proteomes" id="UP001519363"/>
    </source>
</evidence>
<dbReference type="Gene3D" id="1.10.1660.10">
    <property type="match status" value="1"/>
</dbReference>
<dbReference type="Pfam" id="PF13411">
    <property type="entry name" value="MerR_1"/>
    <property type="match status" value="1"/>
</dbReference>
<dbReference type="PANTHER" id="PTHR30204">
    <property type="entry name" value="REDOX-CYCLING DRUG-SENSING TRANSCRIPTIONAL ACTIVATOR SOXR"/>
    <property type="match status" value="1"/>
</dbReference>
<comment type="caution">
    <text evidence="5">The sequence shown here is derived from an EMBL/GenBank/DDBJ whole genome shotgun (WGS) entry which is preliminary data.</text>
</comment>
<dbReference type="InterPro" id="IPR009061">
    <property type="entry name" value="DNA-bd_dom_put_sf"/>
</dbReference>
<feature type="domain" description="HTH merR-type" evidence="3">
    <location>
        <begin position="3"/>
        <end position="73"/>
    </location>
</feature>
<dbReference type="SMART" id="SM00332">
    <property type="entry name" value="PP2Cc"/>
    <property type="match status" value="1"/>
</dbReference>
<dbReference type="CDD" id="cd00143">
    <property type="entry name" value="PP2Cc"/>
    <property type="match status" value="1"/>
</dbReference>
<dbReference type="PROSITE" id="PS00552">
    <property type="entry name" value="HTH_MERR_1"/>
    <property type="match status" value="1"/>
</dbReference>
<evidence type="ECO:0000259" key="4">
    <source>
        <dbReference type="PROSITE" id="PS51746"/>
    </source>
</evidence>
<dbReference type="SUPFAM" id="SSF81606">
    <property type="entry name" value="PP2C-like"/>
    <property type="match status" value="1"/>
</dbReference>
<feature type="region of interest" description="Disordered" evidence="2">
    <location>
        <begin position="357"/>
        <end position="376"/>
    </location>
</feature>
<dbReference type="CDD" id="cd01107">
    <property type="entry name" value="HTH_BmrR"/>
    <property type="match status" value="1"/>
</dbReference>
<dbReference type="PROSITE" id="PS50937">
    <property type="entry name" value="HTH_MERR_2"/>
    <property type="match status" value="1"/>
</dbReference>
<dbReference type="Gene3D" id="3.60.40.10">
    <property type="entry name" value="PPM-type phosphatase domain"/>
    <property type="match status" value="1"/>
</dbReference>
<keyword evidence="6" id="KW-1185">Reference proteome</keyword>
<dbReference type="InterPro" id="IPR047057">
    <property type="entry name" value="MerR_fam"/>
</dbReference>
<sequence>MALLTIGAFARAARLTRKALRLYDELGLLPPAAVDPDSGYRFYDRDQLAQARLVARLRRIGMPLAEIAVVCRAEPEAAAEAVRAFWQRTSADTAARARLVTSLVAHLSERGTTMSELGFDHAVHCAAGAVRTTNEDSAHAGERLLAVADGMRGPGGAAAARTAVDALKPLVLNDLPAAELLTQVAAAVTEVDRRVRASATPDHQPVTTLTALLRSGSQLALVHIGDSRAYLLRHGELHQLTQDHTHVRTLVEAGTLTPAEAAAHPERALLTRALGAGGPHVEADLALRTALPGDRYLLCSDGVSAVLDRPALHTALSEAAGPAAAVDRLVELVHGRGAPDNLACVVADVRWPGAHGGGQGTHIPFPVPALPGDRER</sequence>
<evidence type="ECO:0000256" key="1">
    <source>
        <dbReference type="ARBA" id="ARBA00023125"/>
    </source>
</evidence>
<dbReference type="InterPro" id="IPR001932">
    <property type="entry name" value="PPM-type_phosphatase-like_dom"/>
</dbReference>
<dbReference type="Proteomes" id="UP001519363">
    <property type="component" value="Unassembled WGS sequence"/>
</dbReference>
<dbReference type="SUPFAM" id="SSF46955">
    <property type="entry name" value="Putative DNA-binding domain"/>
    <property type="match status" value="1"/>
</dbReference>
<proteinExistence type="predicted"/>
<dbReference type="EMBL" id="JAGIOO010000001">
    <property type="protein sequence ID" value="MBP2473985.1"/>
    <property type="molecule type" value="Genomic_DNA"/>
</dbReference>
<evidence type="ECO:0000256" key="2">
    <source>
        <dbReference type="SAM" id="MobiDB-lite"/>
    </source>
</evidence>
<dbReference type="SMART" id="SM00422">
    <property type="entry name" value="HTH_MERR"/>
    <property type="match status" value="1"/>
</dbReference>
<dbReference type="InterPro" id="IPR000551">
    <property type="entry name" value="MerR-type_HTH_dom"/>
</dbReference>
<feature type="domain" description="PPM-type phosphatase" evidence="4">
    <location>
        <begin position="120"/>
        <end position="349"/>
    </location>
</feature>
<dbReference type="InterPro" id="IPR036457">
    <property type="entry name" value="PPM-type-like_dom_sf"/>
</dbReference>
<dbReference type="SMART" id="SM00331">
    <property type="entry name" value="PP2C_SIG"/>
    <property type="match status" value="1"/>
</dbReference>
<accession>A0ABS5ABN8</accession>
<protein>
    <submittedName>
        <fullName evidence="5">Serine/threonine protein phosphatase PrpC</fullName>
    </submittedName>
</protein>
<reference evidence="5 6" key="1">
    <citation type="submission" date="2021-03" db="EMBL/GenBank/DDBJ databases">
        <title>Sequencing the genomes of 1000 actinobacteria strains.</title>
        <authorList>
            <person name="Klenk H.-P."/>
        </authorList>
    </citation>
    <scope>NUCLEOTIDE SEQUENCE [LARGE SCALE GENOMIC DNA]</scope>
    <source>
        <strain evidence="5 6">DSM 44580</strain>
    </source>
</reference>
<organism evidence="5 6">
    <name type="scientific">Crossiella equi</name>
    <dbReference type="NCBI Taxonomy" id="130796"/>
    <lineage>
        <taxon>Bacteria</taxon>
        <taxon>Bacillati</taxon>
        <taxon>Actinomycetota</taxon>
        <taxon>Actinomycetes</taxon>
        <taxon>Pseudonocardiales</taxon>
        <taxon>Pseudonocardiaceae</taxon>
        <taxon>Crossiella</taxon>
    </lineage>
</organism>
<gene>
    <name evidence="5" type="ORF">JOF53_002857</name>
</gene>
<dbReference type="PANTHER" id="PTHR30204:SF97">
    <property type="entry name" value="MERR FAMILY REGULATORY PROTEIN"/>
    <property type="match status" value="1"/>
</dbReference>
<dbReference type="PROSITE" id="PS51746">
    <property type="entry name" value="PPM_2"/>
    <property type="match status" value="1"/>
</dbReference>
<keyword evidence="1" id="KW-0238">DNA-binding</keyword>
<name>A0ABS5ABN8_9PSEU</name>
<evidence type="ECO:0000259" key="3">
    <source>
        <dbReference type="PROSITE" id="PS50937"/>
    </source>
</evidence>